<dbReference type="GO" id="GO:0016020">
    <property type="term" value="C:membrane"/>
    <property type="evidence" value="ECO:0007669"/>
    <property type="project" value="UniProtKB-SubCell"/>
</dbReference>
<feature type="signal peptide" evidence="6">
    <location>
        <begin position="1"/>
        <end position="27"/>
    </location>
</feature>
<keyword evidence="3" id="KW-1133">Transmembrane helix</keyword>
<evidence type="ECO:0000256" key="5">
    <source>
        <dbReference type="SAM" id="MobiDB-lite"/>
    </source>
</evidence>
<dbReference type="Proteomes" id="UP000530928">
    <property type="component" value="Unassembled WGS sequence"/>
</dbReference>
<dbReference type="InterPro" id="IPR007343">
    <property type="entry name" value="Uncharacterised_pept_Zn_put"/>
</dbReference>
<sequence length="276" mass="29847">MRITLKALVCSAALALTAGLLPGTAQAAVSAAPPKTLANNALYKSGKMPAKKCTETHWERGDMAAAREYLEVVMGCLNTSWKAHFKKAGMRFRAPDFEVVNNIGDPIGACGRFPGPGVLALYCPDNENFYMLVDGDALDDPTSMIHIGVMAHEYGHHIQQITGIIPVYDKMKFKSDDAHYAMHRRIELQADCLAGAFIGSVWSTLGRTKAEFKDLTEHELGGTTDGIKGGGDSPDLEITSPTHGKPTNQRYWLTRGFSGKGPQVCNTFTASAKRTA</sequence>
<dbReference type="AlphaFoldDB" id="A0A7W0HSX1"/>
<keyword evidence="8" id="KW-1185">Reference proteome</keyword>
<evidence type="ECO:0008006" key="9">
    <source>
        <dbReference type="Google" id="ProtNLM"/>
    </source>
</evidence>
<evidence type="ECO:0000313" key="8">
    <source>
        <dbReference type="Proteomes" id="UP000530928"/>
    </source>
</evidence>
<feature type="chain" id="PRO_5031562614" description="Metalloprotease" evidence="6">
    <location>
        <begin position="28"/>
        <end position="276"/>
    </location>
</feature>
<gene>
    <name evidence="7" type="ORF">HNR30_005846</name>
</gene>
<accession>A0A7W0HSX1</accession>
<dbReference type="Pfam" id="PF04228">
    <property type="entry name" value="Zn_peptidase"/>
    <property type="match status" value="1"/>
</dbReference>
<evidence type="ECO:0000313" key="7">
    <source>
        <dbReference type="EMBL" id="MBA2894474.1"/>
    </source>
</evidence>
<reference evidence="7 8" key="1">
    <citation type="submission" date="2020-07" db="EMBL/GenBank/DDBJ databases">
        <title>Genomic Encyclopedia of Type Strains, Phase IV (KMG-IV): sequencing the most valuable type-strain genomes for metagenomic binning, comparative biology and taxonomic classification.</title>
        <authorList>
            <person name="Goeker M."/>
        </authorList>
    </citation>
    <scope>NUCLEOTIDE SEQUENCE [LARGE SCALE GENOMIC DNA]</scope>
    <source>
        <strain evidence="7 8">DSM 45533</strain>
    </source>
</reference>
<dbReference type="EMBL" id="JACDUR010000006">
    <property type="protein sequence ID" value="MBA2894474.1"/>
    <property type="molecule type" value="Genomic_DNA"/>
</dbReference>
<name>A0A7W0HSX1_9ACTN</name>
<proteinExistence type="predicted"/>
<keyword evidence="2" id="KW-0812">Transmembrane</keyword>
<keyword evidence="6" id="KW-0732">Signal</keyword>
<dbReference type="PANTHER" id="PTHR30168:SF0">
    <property type="entry name" value="INNER MEMBRANE PROTEIN"/>
    <property type="match status" value="1"/>
</dbReference>
<comment type="caution">
    <text evidence="7">The sequence shown here is derived from an EMBL/GenBank/DDBJ whole genome shotgun (WGS) entry which is preliminary data.</text>
</comment>
<protein>
    <recommendedName>
        <fullName evidence="9">Metalloprotease</fullName>
    </recommendedName>
</protein>
<organism evidence="7 8">
    <name type="scientific">Nonomuraea soli</name>
    <dbReference type="NCBI Taxonomy" id="1032476"/>
    <lineage>
        <taxon>Bacteria</taxon>
        <taxon>Bacillati</taxon>
        <taxon>Actinomycetota</taxon>
        <taxon>Actinomycetes</taxon>
        <taxon>Streptosporangiales</taxon>
        <taxon>Streptosporangiaceae</taxon>
        <taxon>Nonomuraea</taxon>
    </lineage>
</organism>
<comment type="subcellular location">
    <subcellularLocation>
        <location evidence="1">Membrane</location>
        <topology evidence="1">Single-pass membrane protein</topology>
    </subcellularLocation>
</comment>
<evidence type="ECO:0000256" key="1">
    <source>
        <dbReference type="ARBA" id="ARBA00004167"/>
    </source>
</evidence>
<dbReference type="PANTHER" id="PTHR30168">
    <property type="entry name" value="PUTATIVE MEMBRANE PROTEIN YPFJ"/>
    <property type="match status" value="1"/>
</dbReference>
<evidence type="ECO:0000256" key="6">
    <source>
        <dbReference type="SAM" id="SignalP"/>
    </source>
</evidence>
<evidence type="ECO:0000256" key="3">
    <source>
        <dbReference type="ARBA" id="ARBA00022989"/>
    </source>
</evidence>
<evidence type="ECO:0000256" key="4">
    <source>
        <dbReference type="ARBA" id="ARBA00023136"/>
    </source>
</evidence>
<evidence type="ECO:0000256" key="2">
    <source>
        <dbReference type="ARBA" id="ARBA00022692"/>
    </source>
</evidence>
<feature type="compositionally biased region" description="Gly residues" evidence="5">
    <location>
        <begin position="223"/>
        <end position="232"/>
    </location>
</feature>
<keyword evidence="4" id="KW-0472">Membrane</keyword>
<feature type="region of interest" description="Disordered" evidence="5">
    <location>
        <begin position="220"/>
        <end position="248"/>
    </location>
</feature>
<feature type="compositionally biased region" description="Polar residues" evidence="5">
    <location>
        <begin position="239"/>
        <end position="248"/>
    </location>
</feature>
<dbReference type="RefSeq" id="WP_181613237.1">
    <property type="nucleotide sequence ID" value="NZ_BAABAM010000004.1"/>
</dbReference>